<evidence type="ECO:0000313" key="2">
    <source>
        <dbReference type="Proteomes" id="UP001156903"/>
    </source>
</evidence>
<keyword evidence="2" id="KW-1185">Reference proteome</keyword>
<dbReference type="Proteomes" id="UP001156903">
    <property type="component" value="Unassembled WGS sequence"/>
</dbReference>
<organism evidence="1 2">
    <name type="scientific">Hydrogenophaga electricum</name>
    <dbReference type="NCBI Taxonomy" id="1230953"/>
    <lineage>
        <taxon>Bacteria</taxon>
        <taxon>Pseudomonadati</taxon>
        <taxon>Pseudomonadota</taxon>
        <taxon>Betaproteobacteria</taxon>
        <taxon>Burkholderiales</taxon>
        <taxon>Comamonadaceae</taxon>
        <taxon>Hydrogenophaga</taxon>
    </lineage>
</organism>
<gene>
    <name evidence="1" type="ORF">GCM10007935_40100</name>
</gene>
<sequence>MPTTMDLWAKAQKLHKKAEWARVLGIHVSTWTNVEKKGHVPPVVAAGLALEMGEDPKEWITIAALEAAPETSLKAKLYRSLSTARKL</sequence>
<protein>
    <recommendedName>
        <fullName evidence="3">HTH cro/C1-type domain-containing protein</fullName>
    </recommendedName>
</protein>
<comment type="caution">
    <text evidence="1">The sequence shown here is derived from an EMBL/GenBank/DDBJ whole genome shotgun (WGS) entry which is preliminary data.</text>
</comment>
<evidence type="ECO:0000313" key="1">
    <source>
        <dbReference type="EMBL" id="GLS16568.1"/>
    </source>
</evidence>
<name>A0ABQ6CA77_9BURK</name>
<reference evidence="2" key="1">
    <citation type="journal article" date="2019" name="Int. J. Syst. Evol. Microbiol.">
        <title>The Global Catalogue of Microorganisms (GCM) 10K type strain sequencing project: providing services to taxonomists for standard genome sequencing and annotation.</title>
        <authorList>
            <consortium name="The Broad Institute Genomics Platform"/>
            <consortium name="The Broad Institute Genome Sequencing Center for Infectious Disease"/>
            <person name="Wu L."/>
            <person name="Ma J."/>
        </authorList>
    </citation>
    <scope>NUCLEOTIDE SEQUENCE [LARGE SCALE GENOMIC DNA]</scope>
    <source>
        <strain evidence="2">NBRC 109341</strain>
    </source>
</reference>
<dbReference type="RefSeq" id="WP_284309291.1">
    <property type="nucleotide sequence ID" value="NZ_BSPB01000065.1"/>
</dbReference>
<proteinExistence type="predicted"/>
<evidence type="ECO:0008006" key="3">
    <source>
        <dbReference type="Google" id="ProtNLM"/>
    </source>
</evidence>
<dbReference type="EMBL" id="BSPB01000065">
    <property type="protein sequence ID" value="GLS16568.1"/>
    <property type="molecule type" value="Genomic_DNA"/>
</dbReference>
<accession>A0ABQ6CA77</accession>